<reference evidence="1" key="2">
    <citation type="submission" date="2022-08" db="UniProtKB">
        <authorList>
            <consortium name="EnsemblMetazoa"/>
        </authorList>
    </citation>
    <scope>IDENTIFICATION</scope>
    <source>
        <strain evidence="1">STECLA/ALBI9_A</strain>
    </source>
</reference>
<organism evidence="1 2">
    <name type="scientific">Anopheles albimanus</name>
    <name type="common">New world malaria mosquito</name>
    <dbReference type="NCBI Taxonomy" id="7167"/>
    <lineage>
        <taxon>Eukaryota</taxon>
        <taxon>Metazoa</taxon>
        <taxon>Ecdysozoa</taxon>
        <taxon>Arthropoda</taxon>
        <taxon>Hexapoda</taxon>
        <taxon>Insecta</taxon>
        <taxon>Pterygota</taxon>
        <taxon>Neoptera</taxon>
        <taxon>Endopterygota</taxon>
        <taxon>Diptera</taxon>
        <taxon>Nematocera</taxon>
        <taxon>Culicoidea</taxon>
        <taxon>Culicidae</taxon>
        <taxon>Anophelinae</taxon>
        <taxon>Anopheles</taxon>
    </lineage>
</organism>
<dbReference type="VEuPathDB" id="VectorBase:AALB014387"/>
<dbReference type="EnsemblMetazoa" id="AALB014387-RA">
    <property type="protein sequence ID" value="AALB014387-PA"/>
    <property type="gene ID" value="AALB014387"/>
</dbReference>
<proteinExistence type="predicted"/>
<dbReference type="AlphaFoldDB" id="A0A182FXL9"/>
<evidence type="ECO:0000313" key="1">
    <source>
        <dbReference type="EnsemblMetazoa" id="AALB014387-PA"/>
    </source>
</evidence>
<dbReference type="Proteomes" id="UP000069272">
    <property type="component" value="Chromosome 3R"/>
</dbReference>
<reference evidence="1 2" key="1">
    <citation type="journal article" date="2017" name="G3 (Bethesda)">
        <title>The Physical Genome Mapping of Anopheles albimanus Corrected Scaffold Misassemblies and Identified Interarm Rearrangements in Genus Anopheles.</title>
        <authorList>
            <person name="Artemov G.N."/>
            <person name="Peery A.N."/>
            <person name="Jiang X."/>
            <person name="Tu Z."/>
            <person name="Stegniy V.N."/>
            <person name="Sharakhova M.V."/>
            <person name="Sharakhov I.V."/>
        </authorList>
    </citation>
    <scope>NUCLEOTIDE SEQUENCE [LARGE SCALE GENOMIC DNA]</scope>
    <source>
        <strain evidence="1 2">ALBI9_A</strain>
    </source>
</reference>
<evidence type="ECO:0000313" key="2">
    <source>
        <dbReference type="Proteomes" id="UP000069272"/>
    </source>
</evidence>
<sequence>MIHRHNVSFHPAVDTVVPLCRRTSPERNLLDQHSEHHPNKQSKIHSLLDFRSDEVLLLDMR</sequence>
<name>A0A182FXL9_ANOAL</name>
<accession>A0A182FXL9</accession>
<protein>
    <submittedName>
        <fullName evidence="1">Uncharacterized protein</fullName>
    </submittedName>
</protein>
<keyword evidence="2" id="KW-1185">Reference proteome</keyword>